<dbReference type="EMBL" id="AP024329">
    <property type="protein sequence ID" value="BCQ35927.1"/>
    <property type="molecule type" value="Genomic_DNA"/>
</dbReference>
<dbReference type="Gene3D" id="3.40.50.720">
    <property type="entry name" value="NAD(P)-binding Rossmann-like Domain"/>
    <property type="match status" value="1"/>
</dbReference>
<protein>
    <recommendedName>
        <fullName evidence="5">Xanthine dehydrogenase accessory factor</fullName>
    </recommendedName>
</protein>
<dbReference type="Pfam" id="PF13478">
    <property type="entry name" value="XdhC_C"/>
    <property type="match status" value="1"/>
</dbReference>
<dbReference type="InterPro" id="IPR003777">
    <property type="entry name" value="XdhC_CoxI"/>
</dbReference>
<proteinExistence type="predicted"/>
<dbReference type="PANTHER" id="PTHR30388:SF4">
    <property type="entry name" value="MOLYBDENUM COFACTOR INSERTION CHAPERONE PAOD"/>
    <property type="match status" value="1"/>
</dbReference>
<evidence type="ECO:0000259" key="2">
    <source>
        <dbReference type="Pfam" id="PF13478"/>
    </source>
</evidence>
<name>A0ABM7N3C4_ERWRD</name>
<gene>
    <name evidence="3" type="ORF">ERHA53_32700</name>
</gene>
<dbReference type="InterPro" id="IPR052698">
    <property type="entry name" value="MoCofactor_Util/Proc"/>
</dbReference>
<dbReference type="PANTHER" id="PTHR30388">
    <property type="entry name" value="ALDEHYDE OXIDOREDUCTASE MOLYBDENUM COFACTOR ASSEMBLY PROTEIN"/>
    <property type="match status" value="1"/>
</dbReference>
<accession>A0ABM7N3C4</accession>
<evidence type="ECO:0000313" key="3">
    <source>
        <dbReference type="EMBL" id="BCQ35927.1"/>
    </source>
</evidence>
<feature type="domain" description="XdhC- CoxI" evidence="1">
    <location>
        <begin position="16"/>
        <end position="70"/>
    </location>
</feature>
<feature type="domain" description="XdhC Rossmann" evidence="2">
    <location>
        <begin position="170"/>
        <end position="317"/>
    </location>
</feature>
<reference evidence="3 4" key="1">
    <citation type="submission" date="2021-01" db="EMBL/GenBank/DDBJ databases">
        <title>Complete genome sequence of Erwinia rhapontici MAFF 311153.</title>
        <authorList>
            <person name="Morohoshi T."/>
            <person name="Someya N."/>
        </authorList>
    </citation>
    <scope>NUCLEOTIDE SEQUENCE [LARGE SCALE GENOMIC DNA]</scope>
    <source>
        <strain evidence="3 4">MAFF 311153</strain>
    </source>
</reference>
<evidence type="ECO:0000313" key="4">
    <source>
        <dbReference type="Proteomes" id="UP000677515"/>
    </source>
</evidence>
<sequence>MVSSLDIQVLENALTWVSKQRCIWLCTVLQTWGSAPRAPGSLLAVSQEGAVCGSLSGGCIEQDFLQRLAAGDHRLPSQQVRYGTGGLSPNVALPCGGSLNVLIEYLPASAETEHYLTQMLQALRGEVSLEKQIAPGQPGRLLPTDIITGRPRVTQQANGLVLTLSAATTLLIAGLSPVAEYCMHFARMLGFHIQVCEHRDAWLAEFDARTMLNSGVEMIRCFPARHLEQHGCPAHTAVLSLTHDARIDDLTLVEACHTSAFYIGALGSQSTSERRRVRLAEMGELSREQLARISAPVGMALGSKTPPEIALAIMADIVRVKNGV</sequence>
<dbReference type="RefSeq" id="WP_205945462.1">
    <property type="nucleotide sequence ID" value="NZ_AP024329.1"/>
</dbReference>
<dbReference type="InterPro" id="IPR027051">
    <property type="entry name" value="XdhC_Rossmann_dom"/>
</dbReference>
<dbReference type="Pfam" id="PF02625">
    <property type="entry name" value="XdhC_CoxI"/>
    <property type="match status" value="1"/>
</dbReference>
<organism evidence="3 4">
    <name type="scientific">Erwinia rhapontici</name>
    <name type="common">Pectobacterium rhapontici</name>
    <dbReference type="NCBI Taxonomy" id="55212"/>
    <lineage>
        <taxon>Bacteria</taxon>
        <taxon>Pseudomonadati</taxon>
        <taxon>Pseudomonadota</taxon>
        <taxon>Gammaproteobacteria</taxon>
        <taxon>Enterobacterales</taxon>
        <taxon>Erwiniaceae</taxon>
        <taxon>Erwinia</taxon>
    </lineage>
</organism>
<evidence type="ECO:0008006" key="5">
    <source>
        <dbReference type="Google" id="ProtNLM"/>
    </source>
</evidence>
<dbReference type="Proteomes" id="UP000677515">
    <property type="component" value="Chromosome"/>
</dbReference>
<evidence type="ECO:0000259" key="1">
    <source>
        <dbReference type="Pfam" id="PF02625"/>
    </source>
</evidence>
<keyword evidence="4" id="KW-1185">Reference proteome</keyword>